<dbReference type="EMBL" id="JBFASG010000022">
    <property type="protein sequence ID" value="MEV4925387.1"/>
    <property type="molecule type" value="Genomic_DNA"/>
</dbReference>
<feature type="domain" description="CBS" evidence="4">
    <location>
        <begin position="92"/>
        <end position="148"/>
    </location>
</feature>
<keyword evidence="1 2" id="KW-0129">CBS domain</keyword>
<dbReference type="PANTHER" id="PTHR43080">
    <property type="entry name" value="CBS DOMAIN-CONTAINING PROTEIN CBSX3, MITOCHONDRIAL"/>
    <property type="match status" value="1"/>
</dbReference>
<dbReference type="RefSeq" id="WP_366089170.1">
    <property type="nucleotide sequence ID" value="NZ_JBFASG010000022.1"/>
</dbReference>
<organism evidence="5 6">
    <name type="scientific">Streptomyces roseoverticillatus</name>
    <dbReference type="NCBI Taxonomy" id="66429"/>
    <lineage>
        <taxon>Bacteria</taxon>
        <taxon>Bacillati</taxon>
        <taxon>Actinomycetota</taxon>
        <taxon>Actinomycetes</taxon>
        <taxon>Kitasatosporales</taxon>
        <taxon>Streptomycetaceae</taxon>
        <taxon>Streptomyces</taxon>
    </lineage>
</organism>
<dbReference type="PANTHER" id="PTHR43080:SF29">
    <property type="entry name" value="OS02G0818000 PROTEIN"/>
    <property type="match status" value="1"/>
</dbReference>
<dbReference type="Gene3D" id="3.30.1340.30">
    <property type="match status" value="1"/>
</dbReference>
<dbReference type="PROSITE" id="PS50914">
    <property type="entry name" value="BON"/>
    <property type="match status" value="1"/>
</dbReference>
<evidence type="ECO:0000256" key="1">
    <source>
        <dbReference type="ARBA" id="ARBA00023122"/>
    </source>
</evidence>
<gene>
    <name evidence="5" type="ORF">AB0L03_21595</name>
</gene>
<feature type="domain" description="CBS" evidence="4">
    <location>
        <begin position="10"/>
        <end position="67"/>
    </location>
</feature>
<dbReference type="Gene3D" id="3.10.580.10">
    <property type="entry name" value="CBS-domain"/>
    <property type="match status" value="1"/>
</dbReference>
<dbReference type="InterPro" id="IPR000644">
    <property type="entry name" value="CBS_dom"/>
</dbReference>
<evidence type="ECO:0000313" key="5">
    <source>
        <dbReference type="EMBL" id="MEV4925387.1"/>
    </source>
</evidence>
<dbReference type="SMART" id="SM00116">
    <property type="entry name" value="CBS"/>
    <property type="match status" value="2"/>
</dbReference>
<sequence length="228" mass="24851">MQHRTVDELMTRNVVRVRPDTPFKEIVKELAENDVTAVPVVDTGGRVVGVVSEADLMRKSADQPDPFGRVPVPNLEAWERAKAEGARAEELMSAPPVCARPDWNVVETARLMAAQNVKRLPVVDETDKLVGIISRADVLRVFLREDDAIRAEISHDLLERTMGLTPPAVRVEVSEGQVALTGSVEARSMIPVIERPCRSVDGVVSVHQRLTYTSGDTGGGFPRGAGDV</sequence>
<dbReference type="SUPFAM" id="SSF54631">
    <property type="entry name" value="CBS-domain pair"/>
    <property type="match status" value="1"/>
</dbReference>
<reference evidence="5 6" key="1">
    <citation type="submission" date="2024-06" db="EMBL/GenBank/DDBJ databases">
        <title>The Natural Products Discovery Center: Release of the First 8490 Sequenced Strains for Exploring Actinobacteria Biosynthetic Diversity.</title>
        <authorList>
            <person name="Kalkreuter E."/>
            <person name="Kautsar S.A."/>
            <person name="Yang D."/>
            <person name="Bader C.D."/>
            <person name="Teijaro C.N."/>
            <person name="Fluegel L."/>
            <person name="Davis C.M."/>
            <person name="Simpson J.R."/>
            <person name="Lauterbach L."/>
            <person name="Steele A.D."/>
            <person name="Gui C."/>
            <person name="Meng S."/>
            <person name="Li G."/>
            <person name="Viehrig K."/>
            <person name="Ye F."/>
            <person name="Su P."/>
            <person name="Kiefer A.F."/>
            <person name="Nichols A."/>
            <person name="Cepeda A.J."/>
            <person name="Yan W."/>
            <person name="Fan B."/>
            <person name="Jiang Y."/>
            <person name="Adhikari A."/>
            <person name="Zheng C.-J."/>
            <person name="Schuster L."/>
            <person name="Cowan T.M."/>
            <person name="Smanski M.J."/>
            <person name="Chevrette M.G."/>
            <person name="De Carvalho L.P.S."/>
            <person name="Shen B."/>
        </authorList>
    </citation>
    <scope>NUCLEOTIDE SEQUENCE [LARGE SCALE GENOMIC DNA]</scope>
    <source>
        <strain evidence="5 6">NPDC053791</strain>
    </source>
</reference>
<evidence type="ECO:0000259" key="3">
    <source>
        <dbReference type="PROSITE" id="PS50914"/>
    </source>
</evidence>
<dbReference type="InterPro" id="IPR051257">
    <property type="entry name" value="Diverse_CBS-Domain"/>
</dbReference>
<comment type="caution">
    <text evidence="5">The sequence shown here is derived from an EMBL/GenBank/DDBJ whole genome shotgun (WGS) entry which is preliminary data.</text>
</comment>
<name>A0ABV3J1V3_9ACTN</name>
<evidence type="ECO:0000313" key="6">
    <source>
        <dbReference type="Proteomes" id="UP001552479"/>
    </source>
</evidence>
<dbReference type="Proteomes" id="UP001552479">
    <property type="component" value="Unassembled WGS sequence"/>
</dbReference>
<dbReference type="PROSITE" id="PS51371">
    <property type="entry name" value="CBS"/>
    <property type="match status" value="2"/>
</dbReference>
<feature type="domain" description="BON" evidence="3">
    <location>
        <begin position="146"/>
        <end position="214"/>
    </location>
</feature>
<protein>
    <submittedName>
        <fullName evidence="5">CBS domain-containing protein</fullName>
    </submittedName>
</protein>
<dbReference type="InterPro" id="IPR007055">
    <property type="entry name" value="BON_dom"/>
</dbReference>
<dbReference type="CDD" id="cd04586">
    <property type="entry name" value="CBS_pair_BON_assoc"/>
    <property type="match status" value="1"/>
</dbReference>
<proteinExistence type="predicted"/>
<dbReference type="PIRSF" id="PIRSF036990">
    <property type="entry name" value="UCP036990_CBS_BON"/>
    <property type="match status" value="1"/>
</dbReference>
<keyword evidence="6" id="KW-1185">Reference proteome</keyword>
<dbReference type="InterPro" id="IPR046342">
    <property type="entry name" value="CBS_dom_sf"/>
</dbReference>
<accession>A0ABV3J1V3</accession>
<dbReference type="Pfam" id="PF04972">
    <property type="entry name" value="BON"/>
    <property type="match status" value="1"/>
</dbReference>
<evidence type="ECO:0000256" key="2">
    <source>
        <dbReference type="PROSITE-ProRule" id="PRU00703"/>
    </source>
</evidence>
<dbReference type="InterPro" id="IPR017080">
    <property type="entry name" value="UCP036990_CBS_BON"/>
</dbReference>
<evidence type="ECO:0000259" key="4">
    <source>
        <dbReference type="PROSITE" id="PS51371"/>
    </source>
</evidence>
<dbReference type="Pfam" id="PF00571">
    <property type="entry name" value="CBS"/>
    <property type="match status" value="2"/>
</dbReference>